<dbReference type="PANTHER" id="PTHR46706">
    <property type="entry name" value="PROTEIN QUA-1-RELATED"/>
    <property type="match status" value="1"/>
</dbReference>
<dbReference type="InterPro" id="IPR006141">
    <property type="entry name" value="Intein_N"/>
</dbReference>
<evidence type="ECO:0000313" key="8">
    <source>
        <dbReference type="WBParaSite" id="PDA_v2.g24500.t1"/>
    </source>
</evidence>
<dbReference type="InterPro" id="IPR003587">
    <property type="entry name" value="Hint_dom_N"/>
</dbReference>
<dbReference type="InterPro" id="IPR001767">
    <property type="entry name" value="Hedgehog_Hint"/>
</dbReference>
<dbReference type="PANTHER" id="PTHR46706:SF12">
    <property type="entry name" value="PROTEIN QUA-1-RELATED"/>
    <property type="match status" value="1"/>
</dbReference>
<dbReference type="AlphaFoldDB" id="A0A914Q059"/>
<protein>
    <submittedName>
        <fullName evidence="8">Uncharacterized protein</fullName>
    </submittedName>
</protein>
<dbReference type="GO" id="GO:0005576">
    <property type="term" value="C:extracellular region"/>
    <property type="evidence" value="ECO:0007669"/>
    <property type="project" value="UniProtKB-SubCell"/>
</dbReference>
<dbReference type="Pfam" id="PF01079">
    <property type="entry name" value="Hint"/>
    <property type="match status" value="1"/>
</dbReference>
<organism evidence="7 8">
    <name type="scientific">Panagrolaimus davidi</name>
    <dbReference type="NCBI Taxonomy" id="227884"/>
    <lineage>
        <taxon>Eukaryota</taxon>
        <taxon>Metazoa</taxon>
        <taxon>Ecdysozoa</taxon>
        <taxon>Nematoda</taxon>
        <taxon>Chromadorea</taxon>
        <taxon>Rhabditida</taxon>
        <taxon>Tylenchina</taxon>
        <taxon>Panagrolaimomorpha</taxon>
        <taxon>Panagrolaimoidea</taxon>
        <taxon>Panagrolaimidae</taxon>
        <taxon>Panagrolaimus</taxon>
    </lineage>
</organism>
<dbReference type="PRINTS" id="PR00632">
    <property type="entry name" value="SONICHHOG"/>
</dbReference>
<dbReference type="NCBIfam" id="TIGR01445">
    <property type="entry name" value="intein_Nterm"/>
    <property type="match status" value="1"/>
</dbReference>
<feature type="domain" description="Hint" evidence="6">
    <location>
        <begin position="273"/>
        <end position="383"/>
    </location>
</feature>
<dbReference type="GO" id="GO:0016539">
    <property type="term" value="P:intein-mediated protein splicing"/>
    <property type="evidence" value="ECO:0007669"/>
    <property type="project" value="InterPro"/>
</dbReference>
<dbReference type="InterPro" id="IPR001657">
    <property type="entry name" value="Hedgehog"/>
</dbReference>
<keyword evidence="3" id="KW-0732">Signal</keyword>
<evidence type="ECO:0000259" key="5">
    <source>
        <dbReference type="SMART" id="SM00305"/>
    </source>
</evidence>
<dbReference type="InterPro" id="IPR036844">
    <property type="entry name" value="Hint_dom_sf"/>
</dbReference>
<evidence type="ECO:0000259" key="6">
    <source>
        <dbReference type="SMART" id="SM00306"/>
    </source>
</evidence>
<dbReference type="GO" id="GO:0007267">
    <property type="term" value="P:cell-cell signaling"/>
    <property type="evidence" value="ECO:0007669"/>
    <property type="project" value="InterPro"/>
</dbReference>
<feature type="compositionally biased region" description="Pro residues" evidence="4">
    <location>
        <begin position="228"/>
        <end position="268"/>
    </location>
</feature>
<accession>A0A914Q059</accession>
<dbReference type="InterPro" id="IPR003586">
    <property type="entry name" value="Hint_dom_C"/>
</dbReference>
<dbReference type="Gene3D" id="2.170.16.10">
    <property type="entry name" value="Hedgehog/Intein (Hint) domain"/>
    <property type="match status" value="1"/>
</dbReference>
<name>A0A914Q059_9BILA</name>
<keyword evidence="7" id="KW-1185">Reference proteome</keyword>
<evidence type="ECO:0000256" key="2">
    <source>
        <dbReference type="ARBA" id="ARBA00022473"/>
    </source>
</evidence>
<evidence type="ECO:0000256" key="1">
    <source>
        <dbReference type="ARBA" id="ARBA00004239"/>
    </source>
</evidence>
<evidence type="ECO:0000256" key="4">
    <source>
        <dbReference type="SAM" id="MobiDB-lite"/>
    </source>
</evidence>
<feature type="compositionally biased region" description="Acidic residues" evidence="4">
    <location>
        <begin position="201"/>
        <end position="213"/>
    </location>
</feature>
<comment type="subcellular location">
    <subcellularLocation>
        <location evidence="1">Secreted</location>
        <location evidence="1">Extracellular space</location>
    </subcellularLocation>
</comment>
<dbReference type="InterPro" id="IPR052140">
    <property type="entry name" value="Dev_Signal_Hedgehog-like"/>
</dbReference>
<feature type="domain" description="Hint" evidence="5">
    <location>
        <begin position="386"/>
        <end position="430"/>
    </location>
</feature>
<dbReference type="CDD" id="cd00081">
    <property type="entry name" value="Hint"/>
    <property type="match status" value="1"/>
</dbReference>
<dbReference type="SUPFAM" id="SSF51294">
    <property type="entry name" value="Hedgehog/intein (Hint) domain"/>
    <property type="match status" value="1"/>
</dbReference>
<dbReference type="SMART" id="SM00305">
    <property type="entry name" value="HintC"/>
    <property type="match status" value="1"/>
</dbReference>
<keyword evidence="2" id="KW-0217">Developmental protein</keyword>
<dbReference type="SMART" id="SM00306">
    <property type="entry name" value="HintN"/>
    <property type="match status" value="1"/>
</dbReference>
<dbReference type="PROSITE" id="PS50817">
    <property type="entry name" value="INTEIN_N_TER"/>
    <property type="match status" value="1"/>
</dbReference>
<dbReference type="GO" id="GO:0016540">
    <property type="term" value="P:protein autoprocessing"/>
    <property type="evidence" value="ECO:0007669"/>
    <property type="project" value="InterPro"/>
</dbReference>
<evidence type="ECO:0000313" key="7">
    <source>
        <dbReference type="Proteomes" id="UP000887578"/>
    </source>
</evidence>
<sequence length="433" mass="47403">MMGNGLASKLLKTFMIHEGGSVEGGEVKNDGKVIGFDYISNIIRVAVDPILLYRIYVNRYPCKAATSSPTRFRNPFSVNPGPHYRIHSAKLFQATILNFDNDNAADDVTEIPKIKGCGSSGDTKWNGCDENATPVLIDACQALSPQDSIADNADVPDVTNGTALTAATAVETEQQQRARLYQAPIFQHPRLYQAPIVDVDGSGEEPEDVEGDTGSDGNGNTKVKLSACPPPPQPSTPPPMQTPPPTPPTVSPPLTPPTVSPPIIPTTPPPMMMRCFSGDTVVTLRNNQKKRLDELDENDDWILSAGDNRIGFNKMLSWLHRMPNIETEFIKFTLENGKTLKITKNHYIYKAECSAKCGTHDQHQYNSVAAEKVLPSDCLLSLNNDSTKMVLTRISKIETVIEKGIYAPLTDSGDILVNDIFASCYSEIDNQYH</sequence>
<dbReference type="GO" id="GO:0048731">
    <property type="term" value="P:system development"/>
    <property type="evidence" value="ECO:0007669"/>
    <property type="project" value="UniProtKB-ARBA"/>
</dbReference>
<reference evidence="8" key="1">
    <citation type="submission" date="2022-11" db="UniProtKB">
        <authorList>
            <consortium name="WormBaseParasite"/>
        </authorList>
    </citation>
    <scope>IDENTIFICATION</scope>
</reference>
<evidence type="ECO:0000256" key="3">
    <source>
        <dbReference type="ARBA" id="ARBA00022729"/>
    </source>
</evidence>
<proteinExistence type="predicted"/>
<feature type="region of interest" description="Disordered" evidence="4">
    <location>
        <begin position="198"/>
        <end position="268"/>
    </location>
</feature>
<dbReference type="Proteomes" id="UP000887578">
    <property type="component" value="Unplaced"/>
</dbReference>
<dbReference type="WBParaSite" id="PDA_v2.g24500.t1">
    <property type="protein sequence ID" value="PDA_v2.g24500.t1"/>
    <property type="gene ID" value="PDA_v2.g24500"/>
</dbReference>